<feature type="transmembrane region" description="Helical" evidence="2">
    <location>
        <begin position="118"/>
        <end position="138"/>
    </location>
</feature>
<dbReference type="OrthoDB" id="3269446at2759"/>
<evidence type="ECO:0000256" key="2">
    <source>
        <dbReference type="SAM" id="Phobius"/>
    </source>
</evidence>
<feature type="transmembrane region" description="Helical" evidence="2">
    <location>
        <begin position="233"/>
        <end position="252"/>
    </location>
</feature>
<accession>A0A5C2RSY3</accession>
<feature type="transmembrane region" description="Helical" evidence="2">
    <location>
        <begin position="92"/>
        <end position="111"/>
    </location>
</feature>
<feature type="transmembrane region" description="Helical" evidence="2">
    <location>
        <begin position="206"/>
        <end position="227"/>
    </location>
</feature>
<organism evidence="3 4">
    <name type="scientific">Lentinus tigrinus ALCF2SS1-6</name>
    <dbReference type="NCBI Taxonomy" id="1328759"/>
    <lineage>
        <taxon>Eukaryota</taxon>
        <taxon>Fungi</taxon>
        <taxon>Dikarya</taxon>
        <taxon>Basidiomycota</taxon>
        <taxon>Agaricomycotina</taxon>
        <taxon>Agaricomycetes</taxon>
        <taxon>Polyporales</taxon>
        <taxon>Polyporaceae</taxon>
        <taxon>Lentinus</taxon>
    </lineage>
</organism>
<evidence type="ECO:0000313" key="3">
    <source>
        <dbReference type="EMBL" id="RPD54059.1"/>
    </source>
</evidence>
<name>A0A5C2RSY3_9APHY</name>
<proteinExistence type="predicted"/>
<sequence>MQCIFYGIVLITVAYGLRVLLWTRDGHFKGRARISWIMVGTTVAMFTIATLEMAFGLLHNLQAFIYYTGPGGAIAEFDDISNWVNVMRTADYIAQTFIGDGIMVYRCYVVYERNWKVVLVPALLWLAETACGWVVVYIEATLHTSATLNESRLVPFITSVLSLTLAMTTISTGLIVYRILQINNGVASHDITRVGGNRRLTRVIRILVESGLIYTASVVVFFGTFLASNNAQYGVSDVVVQLIPVSFTLILIRVDQGTTIETSTFQKTSTTIRWNSGPVKLPVQASGVDGKASNTTRVTGSGTAISESDAYMMDDMGPGSDGWKGSHLELDSPVV</sequence>
<feature type="transmembrane region" description="Helical" evidence="2">
    <location>
        <begin position="153"/>
        <end position="177"/>
    </location>
</feature>
<keyword evidence="2" id="KW-0472">Membrane</keyword>
<keyword evidence="4" id="KW-1185">Reference proteome</keyword>
<dbReference type="EMBL" id="ML122311">
    <property type="protein sequence ID" value="RPD54059.1"/>
    <property type="molecule type" value="Genomic_DNA"/>
</dbReference>
<keyword evidence="2" id="KW-1133">Transmembrane helix</keyword>
<feature type="compositionally biased region" description="Basic and acidic residues" evidence="1">
    <location>
        <begin position="324"/>
        <end position="335"/>
    </location>
</feature>
<gene>
    <name evidence="3" type="ORF">L227DRAFT_556836</name>
</gene>
<feature type="transmembrane region" description="Helical" evidence="2">
    <location>
        <begin position="6"/>
        <end position="23"/>
    </location>
</feature>
<protein>
    <submittedName>
        <fullName evidence="3">Uncharacterized protein</fullName>
    </submittedName>
</protein>
<dbReference type="AlphaFoldDB" id="A0A5C2RSY3"/>
<keyword evidence="2" id="KW-0812">Transmembrane</keyword>
<feature type="region of interest" description="Disordered" evidence="1">
    <location>
        <begin position="316"/>
        <end position="335"/>
    </location>
</feature>
<evidence type="ECO:0000256" key="1">
    <source>
        <dbReference type="SAM" id="MobiDB-lite"/>
    </source>
</evidence>
<feature type="transmembrane region" description="Helical" evidence="2">
    <location>
        <begin position="35"/>
        <end position="58"/>
    </location>
</feature>
<evidence type="ECO:0000313" key="4">
    <source>
        <dbReference type="Proteomes" id="UP000313359"/>
    </source>
</evidence>
<dbReference type="Proteomes" id="UP000313359">
    <property type="component" value="Unassembled WGS sequence"/>
</dbReference>
<reference evidence="3" key="1">
    <citation type="journal article" date="2018" name="Genome Biol. Evol.">
        <title>Genomics and development of Lentinus tigrinus, a white-rot wood-decaying mushroom with dimorphic fruiting bodies.</title>
        <authorList>
            <person name="Wu B."/>
            <person name="Xu Z."/>
            <person name="Knudson A."/>
            <person name="Carlson A."/>
            <person name="Chen N."/>
            <person name="Kovaka S."/>
            <person name="LaButti K."/>
            <person name="Lipzen A."/>
            <person name="Pennachio C."/>
            <person name="Riley R."/>
            <person name="Schakwitz W."/>
            <person name="Umezawa K."/>
            <person name="Ohm R.A."/>
            <person name="Grigoriev I.V."/>
            <person name="Nagy L.G."/>
            <person name="Gibbons J."/>
            <person name="Hibbett D."/>
        </authorList>
    </citation>
    <scope>NUCLEOTIDE SEQUENCE [LARGE SCALE GENOMIC DNA]</scope>
    <source>
        <strain evidence="3">ALCF2SS1-6</strain>
    </source>
</reference>